<dbReference type="Proteomes" id="UP001254257">
    <property type="component" value="Unassembled WGS sequence"/>
</dbReference>
<dbReference type="InterPro" id="IPR011008">
    <property type="entry name" value="Dimeric_a/b-barrel"/>
</dbReference>
<evidence type="ECO:0000313" key="2">
    <source>
        <dbReference type="Proteomes" id="UP001254257"/>
    </source>
</evidence>
<name>A0ABU3SCE2_9HYPH</name>
<protein>
    <submittedName>
        <fullName evidence="1">NIPSNAP family protein</fullName>
    </submittedName>
</protein>
<dbReference type="SUPFAM" id="SSF54909">
    <property type="entry name" value="Dimeric alpha+beta barrel"/>
    <property type="match status" value="1"/>
</dbReference>
<sequence length="231" mass="24913">MTDTVFELRRYSLKPGARETLIRVFDTYLVETQEAAGMSVVAQFRDPAAPDQFVWFRGFADQDARSRALPAFYGGPVWAEHGPAANETMLAWHDVLMLKPAAPGLGFDTSRLGRLPAGTVDRQDGRTHLVAIHHLAPTRSDTEAAEAANLVAQAVRAEGGEILASLISDHSRNGFARLPVREGECVAVTLVRPAVSQAIPALEGALREISVGGGRSPDIARLIPTARSLLR</sequence>
<organism evidence="1 2">
    <name type="scientific">Bosea rubneri</name>
    <dbReference type="NCBI Taxonomy" id="3075434"/>
    <lineage>
        <taxon>Bacteria</taxon>
        <taxon>Pseudomonadati</taxon>
        <taxon>Pseudomonadota</taxon>
        <taxon>Alphaproteobacteria</taxon>
        <taxon>Hyphomicrobiales</taxon>
        <taxon>Boseaceae</taxon>
        <taxon>Bosea</taxon>
    </lineage>
</organism>
<dbReference type="Gene3D" id="3.30.70.100">
    <property type="match status" value="1"/>
</dbReference>
<reference evidence="1 2" key="1">
    <citation type="submission" date="2023-09" db="EMBL/GenBank/DDBJ databases">
        <title>Whole genome shotgun sequencing (WGS) of Bosea sp. ZW T0_25, isolated from stored onions (Allium cepa).</title>
        <authorList>
            <person name="Stoll D.A."/>
            <person name="Huch M."/>
        </authorList>
    </citation>
    <scope>NUCLEOTIDE SEQUENCE [LARGE SCALE GENOMIC DNA]</scope>
    <source>
        <strain evidence="1 2">ZW T0_25</strain>
    </source>
</reference>
<evidence type="ECO:0000313" key="1">
    <source>
        <dbReference type="EMBL" id="MDU0342351.1"/>
    </source>
</evidence>
<proteinExistence type="predicted"/>
<gene>
    <name evidence="1" type="ORF">RKE40_20825</name>
</gene>
<comment type="caution">
    <text evidence="1">The sequence shown here is derived from an EMBL/GenBank/DDBJ whole genome shotgun (WGS) entry which is preliminary data.</text>
</comment>
<dbReference type="RefSeq" id="WP_316020131.1">
    <property type="nucleotide sequence ID" value="NZ_JAWDID010000038.1"/>
</dbReference>
<dbReference type="EMBL" id="JAWDID010000038">
    <property type="protein sequence ID" value="MDU0342351.1"/>
    <property type="molecule type" value="Genomic_DNA"/>
</dbReference>
<keyword evidence="2" id="KW-1185">Reference proteome</keyword>
<accession>A0ABU3SCE2</accession>